<sequence length="115" mass="11796">MTLPPPSAAAPVPASDRTRTVARVLGLVAGLLGLVESGLGVVAWVDTAHYTGESSTASIGFLFALVIGLPGALALVLGVLGWLLARRVAGPMLSILGLMFALSPLLLFGSFWLGW</sequence>
<feature type="transmembrane region" description="Helical" evidence="1">
    <location>
        <begin position="24"/>
        <end position="45"/>
    </location>
</feature>
<keyword evidence="3" id="KW-1185">Reference proteome</keyword>
<evidence type="ECO:0008006" key="4">
    <source>
        <dbReference type="Google" id="ProtNLM"/>
    </source>
</evidence>
<dbReference type="Proteomes" id="UP001597229">
    <property type="component" value="Unassembled WGS sequence"/>
</dbReference>
<organism evidence="2 3">
    <name type="scientific">Nocardioides ginsengisoli</name>
    <dbReference type="NCBI Taxonomy" id="363868"/>
    <lineage>
        <taxon>Bacteria</taxon>
        <taxon>Bacillati</taxon>
        <taxon>Actinomycetota</taxon>
        <taxon>Actinomycetes</taxon>
        <taxon>Propionibacteriales</taxon>
        <taxon>Nocardioidaceae</taxon>
        <taxon>Nocardioides</taxon>
    </lineage>
</organism>
<feature type="transmembrane region" description="Helical" evidence="1">
    <location>
        <begin position="92"/>
        <end position="113"/>
    </location>
</feature>
<evidence type="ECO:0000313" key="2">
    <source>
        <dbReference type="EMBL" id="MFD1248847.1"/>
    </source>
</evidence>
<reference evidence="3" key="1">
    <citation type="journal article" date="2019" name="Int. J. Syst. Evol. Microbiol.">
        <title>The Global Catalogue of Microorganisms (GCM) 10K type strain sequencing project: providing services to taxonomists for standard genome sequencing and annotation.</title>
        <authorList>
            <consortium name="The Broad Institute Genomics Platform"/>
            <consortium name="The Broad Institute Genome Sequencing Center for Infectious Disease"/>
            <person name="Wu L."/>
            <person name="Ma J."/>
        </authorList>
    </citation>
    <scope>NUCLEOTIDE SEQUENCE [LARGE SCALE GENOMIC DNA]</scope>
    <source>
        <strain evidence="3">CCUG 52478</strain>
    </source>
</reference>
<name>A0ABW3W0Y2_9ACTN</name>
<proteinExistence type="predicted"/>
<keyword evidence="1" id="KW-1133">Transmembrane helix</keyword>
<comment type="caution">
    <text evidence="2">The sequence shown here is derived from an EMBL/GenBank/DDBJ whole genome shotgun (WGS) entry which is preliminary data.</text>
</comment>
<evidence type="ECO:0000256" key="1">
    <source>
        <dbReference type="SAM" id="Phobius"/>
    </source>
</evidence>
<dbReference type="RefSeq" id="WP_367918910.1">
    <property type="nucleotide sequence ID" value="NZ_BAABAC010000017.1"/>
</dbReference>
<gene>
    <name evidence="2" type="ORF">ACFQ3F_13695</name>
</gene>
<evidence type="ECO:0000313" key="3">
    <source>
        <dbReference type="Proteomes" id="UP001597229"/>
    </source>
</evidence>
<feature type="transmembrane region" description="Helical" evidence="1">
    <location>
        <begin position="57"/>
        <end position="85"/>
    </location>
</feature>
<protein>
    <recommendedName>
        <fullName evidence="4">Major facilitator superfamily (MFS) profile domain-containing protein</fullName>
    </recommendedName>
</protein>
<dbReference type="EMBL" id="JBHTLX010000018">
    <property type="protein sequence ID" value="MFD1248847.1"/>
    <property type="molecule type" value="Genomic_DNA"/>
</dbReference>
<keyword evidence="1" id="KW-0812">Transmembrane</keyword>
<keyword evidence="1" id="KW-0472">Membrane</keyword>
<accession>A0ABW3W0Y2</accession>